<evidence type="ECO:0000313" key="2">
    <source>
        <dbReference type="Proteomes" id="UP000003027"/>
    </source>
</evidence>
<evidence type="ECO:0000313" key="1">
    <source>
        <dbReference type="EMBL" id="EEQ08832.1"/>
    </source>
</evidence>
<gene>
    <name evidence="1" type="ORF">ymoll0001_40990</name>
</gene>
<protein>
    <submittedName>
        <fullName evidence="1">Uncharacterized protein</fullName>
    </submittedName>
</protein>
<dbReference type="EMBL" id="AALD02000065">
    <property type="protein sequence ID" value="EEQ08832.1"/>
    <property type="molecule type" value="Genomic_DNA"/>
</dbReference>
<organism evidence="1 2">
    <name type="scientific">Yersinia mollaretii (strain ATCC 43969 / DSM 18520 / CIP 103324 / CNY 7263 / WAIP 204)</name>
    <dbReference type="NCBI Taxonomy" id="349967"/>
    <lineage>
        <taxon>Bacteria</taxon>
        <taxon>Pseudomonadati</taxon>
        <taxon>Pseudomonadota</taxon>
        <taxon>Gammaproteobacteria</taxon>
        <taxon>Enterobacterales</taxon>
        <taxon>Yersiniaceae</taxon>
        <taxon>Yersinia</taxon>
    </lineage>
</organism>
<name>A0ABP2E8N8_YERMW</name>
<proteinExistence type="predicted"/>
<keyword evidence="2" id="KW-1185">Reference proteome</keyword>
<comment type="caution">
    <text evidence="1">The sequence shown here is derived from an EMBL/GenBank/DDBJ whole genome shotgun (WGS) entry which is preliminary data.</text>
</comment>
<sequence>MEFIFVFQLCMQTLKNAHPMSRVFYLKKSQLRVDSLPE</sequence>
<reference evidence="1" key="1">
    <citation type="submission" date="2008-12" db="EMBL/GenBank/DDBJ databases">
        <title>Annotation of the Yersinia mollaretii ATCC 43969 genome.</title>
        <authorList>
            <person name="Read T.D."/>
            <person name="Akmal A."/>
            <person name="Bishop-Lilly K."/>
            <person name="Chen P.E."/>
            <person name="Cook C."/>
            <person name="Kiley M.P."/>
            <person name="Lentz S."/>
            <person name="Mateczun A."/>
            <person name="Nagarajan N."/>
            <person name="Nolan N."/>
            <person name="Osborne B.I."/>
            <person name="Pop M."/>
            <person name="Sozhamannan S."/>
            <person name="Stewart A.C."/>
            <person name="Sulakvelidze A."/>
            <person name="Thomason B."/>
            <person name="Willner K."/>
            <person name="Zwick M.E."/>
        </authorList>
    </citation>
    <scope>NUCLEOTIDE SEQUENCE [LARGE SCALE GENOMIC DNA]</scope>
    <source>
        <strain evidence="1">ATCC 43969</strain>
    </source>
</reference>
<accession>A0ABP2E8N8</accession>
<dbReference type="Proteomes" id="UP000003027">
    <property type="component" value="Unassembled WGS sequence"/>
</dbReference>